<gene>
    <name evidence="2" type="ORF">C451_07092</name>
</gene>
<dbReference type="InterPro" id="IPR055998">
    <property type="entry name" value="DUF7576"/>
</dbReference>
<protein>
    <submittedName>
        <fullName evidence="2">Uncharacterized protein</fullName>
    </submittedName>
</protein>
<keyword evidence="3" id="KW-1185">Reference proteome</keyword>
<comment type="caution">
    <text evidence="2">The sequence shown here is derived from an EMBL/GenBank/DDBJ whole genome shotgun (WGS) entry which is preliminary data.</text>
</comment>
<dbReference type="eggNOG" id="ENOG502N5CX">
    <property type="taxonomic scope" value="Archaea"/>
</dbReference>
<evidence type="ECO:0000313" key="2">
    <source>
        <dbReference type="EMBL" id="EMA54016.1"/>
    </source>
</evidence>
<dbReference type="EMBL" id="AOMF01000145">
    <property type="protein sequence ID" value="EMA54016.1"/>
    <property type="molecule type" value="Genomic_DNA"/>
</dbReference>
<dbReference type="AlphaFoldDB" id="M0N849"/>
<dbReference type="PATRIC" id="fig|1227457.3.peg.1275"/>
<organism evidence="2 3">
    <name type="scientific">Halococcus thailandensis JCM 13552</name>
    <dbReference type="NCBI Taxonomy" id="1227457"/>
    <lineage>
        <taxon>Archaea</taxon>
        <taxon>Methanobacteriati</taxon>
        <taxon>Methanobacteriota</taxon>
        <taxon>Stenosarchaea group</taxon>
        <taxon>Halobacteria</taxon>
        <taxon>Halobacteriales</taxon>
        <taxon>Halococcaceae</taxon>
        <taxon>Halococcus</taxon>
    </lineage>
</organism>
<sequence>MADGLEYVEAHLPSMEEPSDTTPNPGRETESATCENCGARLDPLEWETLGDEPEANEDLHFCDEECIEEWRGEQ</sequence>
<reference evidence="2 3" key="1">
    <citation type="journal article" date="2014" name="PLoS Genet.">
        <title>Phylogenetically driven sequencing of extremely halophilic archaea reveals strategies for static and dynamic osmo-response.</title>
        <authorList>
            <person name="Becker E.A."/>
            <person name="Seitzer P.M."/>
            <person name="Tritt A."/>
            <person name="Larsen D."/>
            <person name="Krusor M."/>
            <person name="Yao A.I."/>
            <person name="Wu D."/>
            <person name="Madern D."/>
            <person name="Eisen J.A."/>
            <person name="Darling A.E."/>
            <person name="Facciotti M.T."/>
        </authorList>
    </citation>
    <scope>NUCLEOTIDE SEQUENCE [LARGE SCALE GENOMIC DNA]</scope>
    <source>
        <strain evidence="2 3">JCM 13552</strain>
    </source>
</reference>
<dbReference type="RefSeq" id="WP_007739099.1">
    <property type="nucleotide sequence ID" value="NZ_AOMF01000145.1"/>
</dbReference>
<feature type="region of interest" description="Disordered" evidence="1">
    <location>
        <begin position="1"/>
        <end position="33"/>
    </location>
</feature>
<evidence type="ECO:0000256" key="1">
    <source>
        <dbReference type="SAM" id="MobiDB-lite"/>
    </source>
</evidence>
<dbReference type="Proteomes" id="UP000011680">
    <property type="component" value="Unassembled WGS sequence"/>
</dbReference>
<name>M0N849_9EURY</name>
<dbReference type="Pfam" id="PF24461">
    <property type="entry name" value="DUF7576"/>
    <property type="match status" value="1"/>
</dbReference>
<accession>M0N849</accession>
<evidence type="ECO:0000313" key="3">
    <source>
        <dbReference type="Proteomes" id="UP000011680"/>
    </source>
</evidence>
<proteinExistence type="predicted"/>